<proteinExistence type="predicted"/>
<dbReference type="AlphaFoldDB" id="A0A0B2X7Z8"/>
<dbReference type="InterPro" id="IPR050987">
    <property type="entry name" value="AtrR-like"/>
</dbReference>
<protein>
    <submittedName>
        <fullName evidence="4">Transcription factor, fungi</fullName>
    </submittedName>
</protein>
<dbReference type="InterPro" id="IPR007219">
    <property type="entry name" value="XnlR_reg_dom"/>
</dbReference>
<accession>A0A0B2X7Z8</accession>
<dbReference type="GO" id="GO:0008270">
    <property type="term" value="F:zinc ion binding"/>
    <property type="evidence" value="ECO:0007669"/>
    <property type="project" value="InterPro"/>
</dbReference>
<dbReference type="GO" id="GO:0003700">
    <property type="term" value="F:DNA-binding transcription factor activity"/>
    <property type="evidence" value="ECO:0007669"/>
    <property type="project" value="InterPro"/>
</dbReference>
<dbReference type="Pfam" id="PF04082">
    <property type="entry name" value="Fungal_trans"/>
    <property type="match status" value="1"/>
</dbReference>
<reference evidence="4 5" key="1">
    <citation type="journal article" date="2014" name="Proc. Natl. Acad. Sci. U.S.A.">
        <title>Trajectory and genomic determinants of fungal-pathogen speciation and host adaptation.</title>
        <authorList>
            <person name="Hu X."/>
            <person name="Xiao G."/>
            <person name="Zheng P."/>
            <person name="Shang Y."/>
            <person name="Su Y."/>
            <person name="Zhang X."/>
            <person name="Liu X."/>
            <person name="Zhan S."/>
            <person name="St Leger R.J."/>
            <person name="Wang C."/>
        </authorList>
    </citation>
    <scope>NUCLEOTIDE SEQUENCE [LARGE SCALE GENOMIC DNA]</scope>
    <source>
        <strain evidence="4 5">ARSEF 1941</strain>
    </source>
</reference>
<dbReference type="GeneID" id="63735086"/>
<dbReference type="PANTHER" id="PTHR46910">
    <property type="entry name" value="TRANSCRIPTION FACTOR PDR1"/>
    <property type="match status" value="1"/>
</dbReference>
<dbReference type="CDD" id="cd12148">
    <property type="entry name" value="fungal_TF_MHR"/>
    <property type="match status" value="1"/>
</dbReference>
<feature type="domain" description="Xylanolytic transcriptional activator regulatory" evidence="3">
    <location>
        <begin position="170"/>
        <end position="247"/>
    </location>
</feature>
<organism evidence="4 5">
    <name type="scientific">Metarhizium album (strain ARSEF 1941)</name>
    <dbReference type="NCBI Taxonomy" id="1081103"/>
    <lineage>
        <taxon>Eukaryota</taxon>
        <taxon>Fungi</taxon>
        <taxon>Dikarya</taxon>
        <taxon>Ascomycota</taxon>
        <taxon>Pezizomycotina</taxon>
        <taxon>Sordariomycetes</taxon>
        <taxon>Hypocreomycetidae</taxon>
        <taxon>Hypocreales</taxon>
        <taxon>Clavicipitaceae</taxon>
        <taxon>Metarhizium</taxon>
    </lineage>
</organism>
<name>A0A0B2X7Z8_METAS</name>
<feature type="region of interest" description="Disordered" evidence="2">
    <location>
        <begin position="52"/>
        <end position="90"/>
    </location>
</feature>
<dbReference type="STRING" id="1081103.A0A0B2X7Z8"/>
<dbReference type="HOGENOM" id="CLU_020223_2_0_1"/>
<dbReference type="GO" id="GO:0003677">
    <property type="term" value="F:DNA binding"/>
    <property type="evidence" value="ECO:0007669"/>
    <property type="project" value="InterPro"/>
</dbReference>
<dbReference type="OrthoDB" id="2283488at2759"/>
<dbReference type="RefSeq" id="XP_040682695.1">
    <property type="nucleotide sequence ID" value="XM_040819430.1"/>
</dbReference>
<gene>
    <name evidence="4" type="ORF">MAM_00631</name>
</gene>
<evidence type="ECO:0000259" key="3">
    <source>
        <dbReference type="SMART" id="SM00906"/>
    </source>
</evidence>
<dbReference type="Proteomes" id="UP000030816">
    <property type="component" value="Unassembled WGS sequence"/>
</dbReference>
<keyword evidence="5" id="KW-1185">Reference proteome</keyword>
<comment type="caution">
    <text evidence="4">The sequence shown here is derived from an EMBL/GenBank/DDBJ whole genome shotgun (WGS) entry which is preliminary data.</text>
</comment>
<evidence type="ECO:0000256" key="1">
    <source>
        <dbReference type="ARBA" id="ARBA00023242"/>
    </source>
</evidence>
<sequence>MSSRSKTLEQMVEQCFGLFFEYLYPLTPLVHEPSLRDGLSIFTRKASNSALQNAPRNGNDGVADTLSALNPPAWPGDSPDVASGPGGEASGSWHDATFTLITAVCAEAAFLLPRDLFPEGGSVADLFLQASRDCLTSYLEADLENPNANSITIRYFHSNCVHAAGKPEYSWHIFGEATRLAQVMRLHDETSLEGLSPVESELRRRAFWIVYMGDKSAAILNNRPMTMHKYSFETGVTTAYPTGTDNGSASAANMSNVATPPDTYCRNFITGFNANLKLWQAASDLLIQVRLFQDQKSNELSAANSPSQVLTEPERQRLDSLFVQFITCMDDLPPYLQSYTFACVGNAGGPISEAKQFIIQCANLQVSFHCLRMVITQKFEDIAFLAAGAEQADLRRTEIVRDMLRVMQEAPFWALQVNGEPYVEKIRLIGATLLSIIHRHQASPLAARARSDFSVLLDILTRLDSKASDALKSTSTWAM</sequence>
<dbReference type="EMBL" id="AZHE01000001">
    <property type="protein sequence ID" value="KHO01630.1"/>
    <property type="molecule type" value="Genomic_DNA"/>
</dbReference>
<evidence type="ECO:0000256" key="2">
    <source>
        <dbReference type="SAM" id="MobiDB-lite"/>
    </source>
</evidence>
<evidence type="ECO:0000313" key="4">
    <source>
        <dbReference type="EMBL" id="KHO01630.1"/>
    </source>
</evidence>
<dbReference type="PANTHER" id="PTHR46910:SF1">
    <property type="entry name" value="MISCELLANEOUS ZN(II)2CYS6 TRANSCRIPTION FACTOR (EUROFUNG)-RELATED"/>
    <property type="match status" value="1"/>
</dbReference>
<keyword evidence="1" id="KW-0539">Nucleus</keyword>
<dbReference type="GO" id="GO:0006351">
    <property type="term" value="P:DNA-templated transcription"/>
    <property type="evidence" value="ECO:0007669"/>
    <property type="project" value="InterPro"/>
</dbReference>
<dbReference type="SMART" id="SM00906">
    <property type="entry name" value="Fungal_trans"/>
    <property type="match status" value="1"/>
</dbReference>
<evidence type="ECO:0000313" key="5">
    <source>
        <dbReference type="Proteomes" id="UP000030816"/>
    </source>
</evidence>